<name>A0A847S8D3_9BACT</name>
<dbReference type="RefSeq" id="WP_168874957.1">
    <property type="nucleotide sequence ID" value="NZ_JABAIA010000004.1"/>
</dbReference>
<organism evidence="1 2">
    <name type="scientific">Chitinophaga varians</name>
    <dbReference type="NCBI Taxonomy" id="2202339"/>
    <lineage>
        <taxon>Bacteria</taxon>
        <taxon>Pseudomonadati</taxon>
        <taxon>Bacteroidota</taxon>
        <taxon>Chitinophagia</taxon>
        <taxon>Chitinophagales</taxon>
        <taxon>Chitinophagaceae</taxon>
        <taxon>Chitinophaga</taxon>
    </lineage>
</organism>
<dbReference type="AlphaFoldDB" id="A0A847S8D3"/>
<dbReference type="EMBL" id="JABAIA010000004">
    <property type="protein sequence ID" value="NLR69017.1"/>
    <property type="molecule type" value="Genomic_DNA"/>
</dbReference>
<keyword evidence="2" id="KW-1185">Reference proteome</keyword>
<sequence length="100" mass="11883">MLDLNHPDTPFIFQASAHLDKLRLYWQHRVTMREEALEQSLRTEIDALETLARHKFPKKQIPVTEKLAIIRRLFDEEEATDKDFYEVIGQLEFDLGTWAI</sequence>
<protein>
    <submittedName>
        <fullName evidence="1">Uncharacterized protein</fullName>
    </submittedName>
</protein>
<reference evidence="1 2" key="1">
    <citation type="submission" date="2020-04" db="EMBL/GenBank/DDBJ databases">
        <authorList>
            <person name="Yin C."/>
        </authorList>
    </citation>
    <scope>NUCLEOTIDE SEQUENCE [LARGE SCALE GENOMIC DNA]</scope>
    <source>
        <strain evidence="1 2">Ae27</strain>
    </source>
</reference>
<evidence type="ECO:0000313" key="1">
    <source>
        <dbReference type="EMBL" id="NLR69017.1"/>
    </source>
</evidence>
<proteinExistence type="predicted"/>
<gene>
    <name evidence="1" type="ORF">HGH92_32245</name>
</gene>
<dbReference type="Proteomes" id="UP000570474">
    <property type="component" value="Unassembled WGS sequence"/>
</dbReference>
<accession>A0A847S8D3</accession>
<evidence type="ECO:0000313" key="2">
    <source>
        <dbReference type="Proteomes" id="UP000570474"/>
    </source>
</evidence>
<comment type="caution">
    <text evidence="1">The sequence shown here is derived from an EMBL/GenBank/DDBJ whole genome shotgun (WGS) entry which is preliminary data.</text>
</comment>